<dbReference type="SUPFAM" id="SSF56645">
    <property type="entry name" value="Acyl-CoA dehydrogenase NM domain-like"/>
    <property type="match status" value="1"/>
</dbReference>
<name>A0AAN7GYF0_9PEZI</name>
<feature type="domain" description="Acyl-CoA dehydrogenase/oxidase C-terminal" evidence="4">
    <location>
        <begin position="325"/>
        <end position="502"/>
    </location>
</feature>
<reference evidence="5" key="1">
    <citation type="journal article" date="2023" name="Mol. Phylogenet. Evol.">
        <title>Genome-scale phylogeny and comparative genomics of the fungal order Sordariales.</title>
        <authorList>
            <person name="Hensen N."/>
            <person name="Bonometti L."/>
            <person name="Westerberg I."/>
            <person name="Brannstrom I.O."/>
            <person name="Guillou S."/>
            <person name="Cros-Aarteil S."/>
            <person name="Calhoun S."/>
            <person name="Haridas S."/>
            <person name="Kuo A."/>
            <person name="Mondo S."/>
            <person name="Pangilinan J."/>
            <person name="Riley R."/>
            <person name="LaButti K."/>
            <person name="Andreopoulos B."/>
            <person name="Lipzen A."/>
            <person name="Chen C."/>
            <person name="Yan M."/>
            <person name="Daum C."/>
            <person name="Ng V."/>
            <person name="Clum A."/>
            <person name="Steindorff A."/>
            <person name="Ohm R.A."/>
            <person name="Martin F."/>
            <person name="Silar P."/>
            <person name="Natvig D.O."/>
            <person name="Lalanne C."/>
            <person name="Gautier V."/>
            <person name="Ament-Velasquez S.L."/>
            <person name="Kruys A."/>
            <person name="Hutchinson M.I."/>
            <person name="Powell A.J."/>
            <person name="Barry K."/>
            <person name="Miller A.N."/>
            <person name="Grigoriev I.V."/>
            <person name="Debuchy R."/>
            <person name="Gladieux P."/>
            <person name="Hiltunen Thoren M."/>
            <person name="Johannesson H."/>
        </authorList>
    </citation>
    <scope>NUCLEOTIDE SEQUENCE</scope>
    <source>
        <strain evidence="5">CBS 990.96</strain>
    </source>
</reference>
<dbReference type="Gene3D" id="1.20.140.10">
    <property type="entry name" value="Butyryl-CoA Dehydrogenase, subunit A, domain 3"/>
    <property type="match status" value="1"/>
</dbReference>
<dbReference type="InterPro" id="IPR009075">
    <property type="entry name" value="AcylCo_DH/oxidase_C"/>
</dbReference>
<sequence>MKPSSSNTGFFQQQPTLKNQWHDDISIQRISKLFLPSPLLTKISPEISQLADEVLTQQIFDWVTDAERNQPYLRGNGRDPFSKPKTELILTEGWRKLSAFGISKGFVAINYDTTEYGRHTRIIQFLRCHLWTGSCANTLCPAAMQDGAARLLQRHLTSKNLSPIQLSVFQNAYNHLISRDPSYAWTSGQWMTERTGGSDVSETETIAIYSPFPYSTRQPLASQEESIPLGPYSISGFKFFSSATDSQMTILLAKTPTHQNSVTAFFAPTRRYDPSVIMPTGNQVGSEELNGISIQRLKHKFGTQSLPTAELELKDMRGWMIGQEGKGIQEISTILTITRVYSSVTSLGYLGRALGIAKGYAMVREVGRDRVKLCENSLHMRTLSRVVGEYHGLMLLVFFTVGLLGLSERGEEDIKTENEFVPTPPKEMVPYLLRVLSSLHKSYVCEKTVSLVYQCMASLGGVGYMQNVESEYMNVSRLFRDACVGAIWEGTTDVLASDTVRALKHPSQGGKCVDSVEWFVYNGLRKITEGVFKEKVKSEWEGLKGKIEGKSLTELLPEARDLTFRFAEIFIAVLFLLDVAAHPGEEIKAMCDKFLREKGFVVGGHEEGGGLKLDQAIVYGPNQQVGSKVDSKL</sequence>
<dbReference type="InterPro" id="IPR009100">
    <property type="entry name" value="AcylCoA_DH/oxidase_NM_dom_sf"/>
</dbReference>
<evidence type="ECO:0000313" key="5">
    <source>
        <dbReference type="EMBL" id="KAK4229606.1"/>
    </source>
</evidence>
<dbReference type="Proteomes" id="UP001301958">
    <property type="component" value="Unassembled WGS sequence"/>
</dbReference>
<dbReference type="PANTHER" id="PTHR42707:SF2">
    <property type="entry name" value="ACD11 DEHYDROGENASE"/>
    <property type="match status" value="1"/>
</dbReference>
<gene>
    <name evidence="5" type="ORF">QBC38DRAFT_508046</name>
</gene>
<dbReference type="AlphaFoldDB" id="A0AAN7GYF0"/>
<keyword evidence="3" id="KW-0274">FAD</keyword>
<protein>
    <recommendedName>
        <fullName evidence="4">Acyl-CoA dehydrogenase/oxidase C-terminal domain-containing protein</fullName>
    </recommendedName>
</protein>
<comment type="similarity">
    <text evidence="1">Belongs to the acyl-CoA dehydrogenase family.</text>
</comment>
<reference evidence="5" key="2">
    <citation type="submission" date="2023-05" db="EMBL/GenBank/DDBJ databases">
        <authorList>
            <consortium name="Lawrence Berkeley National Laboratory"/>
            <person name="Steindorff A."/>
            <person name="Hensen N."/>
            <person name="Bonometti L."/>
            <person name="Westerberg I."/>
            <person name="Brannstrom I.O."/>
            <person name="Guillou S."/>
            <person name="Cros-Aarteil S."/>
            <person name="Calhoun S."/>
            <person name="Haridas S."/>
            <person name="Kuo A."/>
            <person name="Mondo S."/>
            <person name="Pangilinan J."/>
            <person name="Riley R."/>
            <person name="Labutti K."/>
            <person name="Andreopoulos B."/>
            <person name="Lipzen A."/>
            <person name="Chen C."/>
            <person name="Yanf M."/>
            <person name="Daum C."/>
            <person name="Ng V."/>
            <person name="Clum A."/>
            <person name="Ohm R."/>
            <person name="Martin F."/>
            <person name="Silar P."/>
            <person name="Natvig D."/>
            <person name="Lalanne C."/>
            <person name="Gautier V."/>
            <person name="Ament-Velasquez S.L."/>
            <person name="Kruys A."/>
            <person name="Hutchinson M.I."/>
            <person name="Powell A.J."/>
            <person name="Barry K."/>
            <person name="Miller A.N."/>
            <person name="Grigoriev I.V."/>
            <person name="Debuchy R."/>
            <person name="Gladieux P."/>
            <person name="Thoren M.H."/>
            <person name="Johannesson H."/>
        </authorList>
    </citation>
    <scope>NUCLEOTIDE SEQUENCE</scope>
    <source>
        <strain evidence="5">CBS 990.96</strain>
    </source>
</reference>
<keyword evidence="6" id="KW-1185">Reference proteome</keyword>
<keyword evidence="2" id="KW-0285">Flavoprotein</keyword>
<dbReference type="EMBL" id="MU865306">
    <property type="protein sequence ID" value="KAK4229606.1"/>
    <property type="molecule type" value="Genomic_DNA"/>
</dbReference>
<dbReference type="Pfam" id="PF00441">
    <property type="entry name" value="Acyl-CoA_dh_1"/>
    <property type="match status" value="1"/>
</dbReference>
<evidence type="ECO:0000259" key="4">
    <source>
        <dbReference type="Pfam" id="PF00441"/>
    </source>
</evidence>
<dbReference type="InterPro" id="IPR036250">
    <property type="entry name" value="AcylCo_DH-like_C"/>
</dbReference>
<comment type="caution">
    <text evidence="5">The sequence shown here is derived from an EMBL/GenBank/DDBJ whole genome shotgun (WGS) entry which is preliminary data.</text>
</comment>
<accession>A0AAN7GYF0</accession>
<dbReference type="SUPFAM" id="SSF47203">
    <property type="entry name" value="Acyl-CoA dehydrogenase C-terminal domain-like"/>
    <property type="match status" value="1"/>
</dbReference>
<evidence type="ECO:0000256" key="2">
    <source>
        <dbReference type="ARBA" id="ARBA00022630"/>
    </source>
</evidence>
<organism evidence="5 6">
    <name type="scientific">Podospora fimiseda</name>
    <dbReference type="NCBI Taxonomy" id="252190"/>
    <lineage>
        <taxon>Eukaryota</taxon>
        <taxon>Fungi</taxon>
        <taxon>Dikarya</taxon>
        <taxon>Ascomycota</taxon>
        <taxon>Pezizomycotina</taxon>
        <taxon>Sordariomycetes</taxon>
        <taxon>Sordariomycetidae</taxon>
        <taxon>Sordariales</taxon>
        <taxon>Podosporaceae</taxon>
        <taxon>Podospora</taxon>
    </lineage>
</organism>
<dbReference type="InterPro" id="IPR052904">
    <property type="entry name" value="Acyl-CoA_dehydrogenase-like"/>
</dbReference>
<proteinExistence type="inferred from homology"/>
<dbReference type="Gene3D" id="2.40.110.20">
    <property type="match status" value="1"/>
</dbReference>
<dbReference type="PANTHER" id="PTHR42707">
    <property type="entry name" value="ACYL-COA DEHYDROGENASE"/>
    <property type="match status" value="1"/>
</dbReference>
<evidence type="ECO:0000256" key="1">
    <source>
        <dbReference type="ARBA" id="ARBA00009347"/>
    </source>
</evidence>
<evidence type="ECO:0000256" key="3">
    <source>
        <dbReference type="ARBA" id="ARBA00022827"/>
    </source>
</evidence>
<dbReference type="GO" id="GO:0003995">
    <property type="term" value="F:acyl-CoA dehydrogenase activity"/>
    <property type="evidence" value="ECO:0007669"/>
    <property type="project" value="TreeGrafter"/>
</dbReference>
<evidence type="ECO:0000313" key="6">
    <source>
        <dbReference type="Proteomes" id="UP001301958"/>
    </source>
</evidence>